<protein>
    <submittedName>
        <fullName evidence="1">Uncharacterized protein</fullName>
    </submittedName>
</protein>
<accession>A0ACC0C980</accession>
<evidence type="ECO:0000313" key="1">
    <source>
        <dbReference type="EMBL" id="KAI5681328.1"/>
    </source>
</evidence>
<dbReference type="Proteomes" id="UP001060085">
    <property type="component" value="Linkage Group LG01"/>
</dbReference>
<dbReference type="EMBL" id="CM044701">
    <property type="protein sequence ID" value="KAI5681328.1"/>
    <property type="molecule type" value="Genomic_DNA"/>
</dbReference>
<organism evidence="1 2">
    <name type="scientific">Catharanthus roseus</name>
    <name type="common">Madagascar periwinkle</name>
    <name type="synonym">Vinca rosea</name>
    <dbReference type="NCBI Taxonomy" id="4058"/>
    <lineage>
        <taxon>Eukaryota</taxon>
        <taxon>Viridiplantae</taxon>
        <taxon>Streptophyta</taxon>
        <taxon>Embryophyta</taxon>
        <taxon>Tracheophyta</taxon>
        <taxon>Spermatophyta</taxon>
        <taxon>Magnoliopsida</taxon>
        <taxon>eudicotyledons</taxon>
        <taxon>Gunneridae</taxon>
        <taxon>Pentapetalae</taxon>
        <taxon>asterids</taxon>
        <taxon>lamiids</taxon>
        <taxon>Gentianales</taxon>
        <taxon>Apocynaceae</taxon>
        <taxon>Rauvolfioideae</taxon>
        <taxon>Vinceae</taxon>
        <taxon>Catharanthinae</taxon>
        <taxon>Catharanthus</taxon>
    </lineage>
</organism>
<comment type="caution">
    <text evidence="1">The sequence shown here is derived from an EMBL/GenBank/DDBJ whole genome shotgun (WGS) entry which is preliminary data.</text>
</comment>
<reference evidence="2" key="1">
    <citation type="journal article" date="2023" name="Nat. Plants">
        <title>Single-cell RNA sequencing provides a high-resolution roadmap for understanding the multicellular compartmentation of specialized metabolism.</title>
        <authorList>
            <person name="Sun S."/>
            <person name="Shen X."/>
            <person name="Li Y."/>
            <person name="Li Y."/>
            <person name="Wang S."/>
            <person name="Li R."/>
            <person name="Zhang H."/>
            <person name="Shen G."/>
            <person name="Guo B."/>
            <person name="Wei J."/>
            <person name="Xu J."/>
            <person name="St-Pierre B."/>
            <person name="Chen S."/>
            <person name="Sun C."/>
        </authorList>
    </citation>
    <scope>NUCLEOTIDE SEQUENCE [LARGE SCALE GENOMIC DNA]</scope>
</reference>
<sequence>MVKSPVHVFGMGNNVYTLRINNKSCSCEKWQTYTLPCSHVLAVCRENRSGTDTYVPEIYSRQTYRRTYQANFHPVLSENFLRDVPFSLTFYPPNMKRNELLVFEEFNFHILTSARAVQYFLKNALSLPIVVNLCSKPLPINANHAHHFVDEMVPFAVLSHLDEVAQPTITVEEEIAAISNDSCVEMTLIFDKYNVNLLMEYYGNLSGEIEDPKSPCFRVVYLDNSGHVVVSWSLIISDLDRNFVSMLETTSSISSSPLIASTSSIFVNGRGEVLLVDASEAGVVEVDELDLLVMPKVLPSGAMLPSATQTAPAPAAPARTRRQQSSRRTQPSIRSTSTSPAPEASTRNPSPPFPHIELLEAISRLDQIENVVTT</sequence>
<keyword evidence="2" id="KW-1185">Reference proteome</keyword>
<evidence type="ECO:0000313" key="2">
    <source>
        <dbReference type="Proteomes" id="UP001060085"/>
    </source>
</evidence>
<name>A0ACC0C980_CATRO</name>
<gene>
    <name evidence="1" type="ORF">M9H77_02555</name>
</gene>
<proteinExistence type="predicted"/>